<name>A0ABW2A442_9GAMM</name>
<evidence type="ECO:0000256" key="1">
    <source>
        <dbReference type="SAM" id="MobiDB-lite"/>
    </source>
</evidence>
<evidence type="ECO:0000313" key="3">
    <source>
        <dbReference type="Proteomes" id="UP001596422"/>
    </source>
</evidence>
<reference evidence="3" key="1">
    <citation type="journal article" date="2019" name="Int. J. Syst. Evol. Microbiol.">
        <title>The Global Catalogue of Microorganisms (GCM) 10K type strain sequencing project: providing services to taxonomists for standard genome sequencing and annotation.</title>
        <authorList>
            <consortium name="The Broad Institute Genomics Platform"/>
            <consortium name="The Broad Institute Genome Sequencing Center for Infectious Disease"/>
            <person name="Wu L."/>
            <person name="Ma J."/>
        </authorList>
    </citation>
    <scope>NUCLEOTIDE SEQUENCE [LARGE SCALE GENOMIC DNA]</scope>
    <source>
        <strain evidence="3">NBRC 111756</strain>
    </source>
</reference>
<dbReference type="RefSeq" id="WP_379910693.1">
    <property type="nucleotide sequence ID" value="NZ_JBHSWE010000001.1"/>
</dbReference>
<comment type="caution">
    <text evidence="2">The sequence shown here is derived from an EMBL/GenBank/DDBJ whole genome shotgun (WGS) entry which is preliminary data.</text>
</comment>
<evidence type="ECO:0000313" key="2">
    <source>
        <dbReference type="EMBL" id="MFC6672238.1"/>
    </source>
</evidence>
<protein>
    <recommendedName>
        <fullName evidence="4">Hydantoinase B/oxoprolinase domain-containing protein</fullName>
    </recommendedName>
</protein>
<dbReference type="EMBL" id="JBHSWE010000001">
    <property type="protein sequence ID" value="MFC6672238.1"/>
    <property type="molecule type" value="Genomic_DNA"/>
</dbReference>
<sequence length="74" mass="7900">MSISPGERVTNINPGGGGYGDPFGRDVEAVLADFRNGLVSLEGAEREYGVAIRPQDGSLDVERTANLRQQPLNV</sequence>
<proteinExistence type="predicted"/>
<gene>
    <name evidence="2" type="ORF">ACFQDL_20815</name>
</gene>
<evidence type="ECO:0008006" key="4">
    <source>
        <dbReference type="Google" id="ProtNLM"/>
    </source>
</evidence>
<feature type="region of interest" description="Disordered" evidence="1">
    <location>
        <begin position="1"/>
        <end position="22"/>
    </location>
</feature>
<organism evidence="2 3">
    <name type="scientific">Marinobacterium aestuariivivens</name>
    <dbReference type="NCBI Taxonomy" id="1698799"/>
    <lineage>
        <taxon>Bacteria</taxon>
        <taxon>Pseudomonadati</taxon>
        <taxon>Pseudomonadota</taxon>
        <taxon>Gammaproteobacteria</taxon>
        <taxon>Oceanospirillales</taxon>
        <taxon>Oceanospirillaceae</taxon>
        <taxon>Marinobacterium</taxon>
    </lineage>
</organism>
<accession>A0ABW2A442</accession>
<dbReference type="Proteomes" id="UP001596422">
    <property type="component" value="Unassembled WGS sequence"/>
</dbReference>
<keyword evidence="3" id="KW-1185">Reference proteome</keyword>